<keyword evidence="1" id="KW-0732">Signal</keyword>
<evidence type="ECO:0000256" key="1">
    <source>
        <dbReference type="SAM" id="SignalP"/>
    </source>
</evidence>
<comment type="caution">
    <text evidence="3">The sequence shown here is derived from an EMBL/GenBank/DDBJ whole genome shotgun (WGS) entry which is preliminary data.</text>
</comment>
<dbReference type="InterPro" id="IPR025870">
    <property type="entry name" value="Glyoxalase-like_dom"/>
</dbReference>
<reference evidence="3 4" key="1">
    <citation type="submission" date="2023-09" db="EMBL/GenBank/DDBJ databases">
        <authorList>
            <person name="Rey-Velasco X."/>
        </authorList>
    </citation>
    <scope>NUCLEOTIDE SEQUENCE [LARGE SCALE GENOMIC DNA]</scope>
    <source>
        <strain evidence="3 4">P050</strain>
    </source>
</reference>
<dbReference type="Gene3D" id="3.10.180.10">
    <property type="entry name" value="2,3-Dihydroxybiphenyl 1,2-Dioxygenase, domain 1"/>
    <property type="match status" value="1"/>
</dbReference>
<feature type="chain" id="PRO_5046274606" evidence="1">
    <location>
        <begin position="19"/>
        <end position="220"/>
    </location>
</feature>
<organism evidence="3 4">
    <name type="scientific">Urechidicola vernalis</name>
    <dbReference type="NCBI Taxonomy" id="3075600"/>
    <lineage>
        <taxon>Bacteria</taxon>
        <taxon>Pseudomonadati</taxon>
        <taxon>Bacteroidota</taxon>
        <taxon>Flavobacteriia</taxon>
        <taxon>Flavobacteriales</taxon>
        <taxon>Flavobacteriaceae</taxon>
        <taxon>Urechidicola</taxon>
    </lineage>
</organism>
<dbReference type="EMBL" id="JAVRHV010000001">
    <property type="protein sequence ID" value="MDT0552369.1"/>
    <property type="molecule type" value="Genomic_DNA"/>
</dbReference>
<keyword evidence="4" id="KW-1185">Reference proteome</keyword>
<feature type="signal peptide" evidence="1">
    <location>
        <begin position="1"/>
        <end position="18"/>
    </location>
</feature>
<name>A0ABU2Y2D6_9FLAO</name>
<evidence type="ECO:0000313" key="3">
    <source>
        <dbReference type="EMBL" id="MDT0552369.1"/>
    </source>
</evidence>
<dbReference type="RefSeq" id="WP_311592228.1">
    <property type="nucleotide sequence ID" value="NZ_JAVRHV010000001.1"/>
</dbReference>
<sequence>MRRYCLLLFLIASFLSHSQEVYLDHVIYQVFNLDSITNDYYSQGFTIKPGIRHKNGIENAHLKFNNGSSLEFIALYKDPTDAIAKNYQRILKSKMEVVKIALTGLPLKHISKTLRINQIKHQIIEGKLWSYLTFPEETPLTNFFFIEYHHTFNEHEKYTKHRNGINSIEMISMEYNHDIKAFLSLFITESNSNDFNTKTGNIHLNSNSKNLKQPIVVRLK</sequence>
<dbReference type="Pfam" id="PF13468">
    <property type="entry name" value="Glyoxalase_3"/>
    <property type="match status" value="1"/>
</dbReference>
<proteinExistence type="predicted"/>
<dbReference type="Proteomes" id="UP001252186">
    <property type="component" value="Unassembled WGS sequence"/>
</dbReference>
<evidence type="ECO:0000259" key="2">
    <source>
        <dbReference type="Pfam" id="PF13468"/>
    </source>
</evidence>
<gene>
    <name evidence="3" type="ORF">RM519_03840</name>
</gene>
<accession>A0ABU2Y2D6</accession>
<protein>
    <submittedName>
        <fullName evidence="3">VOC family protein</fullName>
    </submittedName>
</protein>
<feature type="domain" description="Glyoxalase-like" evidence="2">
    <location>
        <begin position="23"/>
        <end position="174"/>
    </location>
</feature>
<evidence type="ECO:0000313" key="4">
    <source>
        <dbReference type="Proteomes" id="UP001252186"/>
    </source>
</evidence>
<dbReference type="InterPro" id="IPR029068">
    <property type="entry name" value="Glyas_Bleomycin-R_OHBP_Dase"/>
</dbReference>